<proteinExistence type="predicted"/>
<dbReference type="GO" id="GO:0030141">
    <property type="term" value="C:secretory granule"/>
    <property type="evidence" value="ECO:0007669"/>
    <property type="project" value="InterPro"/>
</dbReference>
<reference evidence="1" key="2">
    <citation type="submission" date="2025-09" db="UniProtKB">
        <authorList>
            <consortium name="Ensembl"/>
        </authorList>
    </citation>
    <scope>IDENTIFICATION</scope>
</reference>
<protein>
    <submittedName>
        <fullName evidence="1">Uncharacterized protein</fullName>
    </submittedName>
</protein>
<name>A0A667GAM6_LYNCA</name>
<organism evidence="1 2">
    <name type="scientific">Lynx canadensis</name>
    <name type="common">Canada lynx</name>
    <name type="synonym">Felis canadensis</name>
    <dbReference type="NCBI Taxonomy" id="61383"/>
    <lineage>
        <taxon>Eukaryota</taxon>
        <taxon>Metazoa</taxon>
        <taxon>Chordata</taxon>
        <taxon>Craniata</taxon>
        <taxon>Vertebrata</taxon>
        <taxon>Euteleostomi</taxon>
        <taxon>Mammalia</taxon>
        <taxon>Eutheria</taxon>
        <taxon>Laurasiatheria</taxon>
        <taxon>Carnivora</taxon>
        <taxon>Feliformia</taxon>
        <taxon>Felidae</taxon>
        <taxon>Felinae</taxon>
        <taxon>Lynx</taxon>
    </lineage>
</organism>
<dbReference type="Proteomes" id="UP000472241">
    <property type="component" value="Unplaced"/>
</dbReference>
<evidence type="ECO:0000313" key="2">
    <source>
        <dbReference type="Proteomes" id="UP000472241"/>
    </source>
</evidence>
<reference evidence="1" key="1">
    <citation type="submission" date="2025-08" db="UniProtKB">
        <authorList>
            <consortium name="Ensembl"/>
        </authorList>
    </citation>
    <scope>IDENTIFICATION</scope>
</reference>
<dbReference type="AlphaFoldDB" id="A0A667GAM6"/>
<dbReference type="GO" id="GO:0035773">
    <property type="term" value="P:insulin secretion involved in cellular response to glucose stimulus"/>
    <property type="evidence" value="ECO:0007669"/>
    <property type="project" value="TreeGrafter"/>
</dbReference>
<accession>A0A667GAM6</accession>
<dbReference type="InterPro" id="IPR033522">
    <property type="entry name" value="IA-2/IA-2_beta"/>
</dbReference>
<evidence type="ECO:0000313" key="1">
    <source>
        <dbReference type="Ensembl" id="ENSLCNP00005012231.1"/>
    </source>
</evidence>
<dbReference type="Ensembl" id="ENSLCNT00005013709.1">
    <property type="protein sequence ID" value="ENSLCNP00005012231.1"/>
    <property type="gene ID" value="ENSLCNG00005008030.1"/>
</dbReference>
<keyword evidence="2" id="KW-1185">Reference proteome</keyword>
<dbReference type="PANTHER" id="PTHR46106:SF5">
    <property type="entry name" value="RECEPTOR-TYPE TYROSINE-PROTEIN PHOSPHATASE N2"/>
    <property type="match status" value="1"/>
</dbReference>
<dbReference type="GO" id="GO:0045202">
    <property type="term" value="C:synapse"/>
    <property type="evidence" value="ECO:0007669"/>
    <property type="project" value="TreeGrafter"/>
</dbReference>
<sequence>CSADSFLFCLSSPGCLFEDGLCRPSETCVNDGVFGRCQKVPAVDTHRYEVSPAVLQHLAATLQKLSRTERSLVLAHETHA</sequence>
<dbReference type="GO" id="GO:0051046">
    <property type="term" value="P:regulation of secretion"/>
    <property type="evidence" value="ECO:0007669"/>
    <property type="project" value="TreeGrafter"/>
</dbReference>
<dbReference type="PANTHER" id="PTHR46106">
    <property type="entry name" value="IA-2 PROTEIN TYROSINE PHOSPHATASE, ISOFORM C"/>
    <property type="match status" value="1"/>
</dbReference>